<keyword evidence="2" id="KW-0963">Cytoplasm</keyword>
<evidence type="ECO:0000256" key="2">
    <source>
        <dbReference type="ARBA" id="ARBA00022490"/>
    </source>
</evidence>
<dbReference type="GO" id="GO:0006310">
    <property type="term" value="P:DNA recombination"/>
    <property type="evidence" value="ECO:0007669"/>
    <property type="project" value="UniProtKB-KW"/>
</dbReference>
<evidence type="ECO:0000256" key="9">
    <source>
        <dbReference type="ARBA" id="ARBA00023125"/>
    </source>
</evidence>
<keyword evidence="5" id="KW-0255">Endonuclease</keyword>
<dbReference type="InterPro" id="IPR002176">
    <property type="entry name" value="X-over_junc_endoDNase_RuvC"/>
</dbReference>
<dbReference type="EMBL" id="CP075546">
    <property type="protein sequence ID" value="QVV87558.1"/>
    <property type="molecule type" value="Genomic_DNA"/>
</dbReference>
<dbReference type="InterPro" id="IPR020563">
    <property type="entry name" value="X-over_junc_endoDNase_Mg_BS"/>
</dbReference>
<evidence type="ECO:0000256" key="8">
    <source>
        <dbReference type="ARBA" id="ARBA00022842"/>
    </source>
</evidence>
<dbReference type="CDD" id="cd16962">
    <property type="entry name" value="RuvC"/>
    <property type="match status" value="1"/>
</dbReference>
<dbReference type="KEGG" id="mrtj:KHC33_09260"/>
<protein>
    <submittedName>
        <fullName evidence="12">Crossover junction endodeoxyribonuclease RuvC</fullName>
        <ecNumber evidence="12">3.1.22.4</ecNumber>
    </submittedName>
</protein>
<keyword evidence="3" id="KW-0540">Nuclease</keyword>
<evidence type="ECO:0000256" key="3">
    <source>
        <dbReference type="ARBA" id="ARBA00022722"/>
    </source>
</evidence>
<keyword evidence="13" id="KW-1185">Reference proteome</keyword>
<dbReference type="RefSeq" id="WP_214418378.1">
    <property type="nucleotide sequence ID" value="NZ_CP075546.1"/>
</dbReference>
<proteinExistence type="inferred from homology"/>
<dbReference type="GeneID" id="65097370"/>
<keyword evidence="10" id="KW-0233">DNA recombination</keyword>
<evidence type="ECO:0000256" key="1">
    <source>
        <dbReference type="ARBA" id="ARBA00009518"/>
    </source>
</evidence>
<dbReference type="GO" id="GO:0003677">
    <property type="term" value="F:DNA binding"/>
    <property type="evidence" value="ECO:0007669"/>
    <property type="project" value="UniProtKB-KW"/>
</dbReference>
<evidence type="ECO:0000313" key="12">
    <source>
        <dbReference type="EMBL" id="QVV87558.1"/>
    </source>
</evidence>
<name>A0A8E7AZ85_9EURY</name>
<dbReference type="PANTHER" id="PTHR30194">
    <property type="entry name" value="CROSSOVER JUNCTION ENDODEOXYRIBONUCLEASE RUVC"/>
    <property type="match status" value="1"/>
</dbReference>
<dbReference type="FunFam" id="3.30.420.10:FF:000002">
    <property type="entry name" value="Crossover junction endodeoxyribonuclease RuvC"/>
    <property type="match status" value="1"/>
</dbReference>
<dbReference type="AlphaFoldDB" id="A0A8E7AZ85"/>
<keyword evidence="9" id="KW-0238">DNA-binding</keyword>
<evidence type="ECO:0000256" key="7">
    <source>
        <dbReference type="ARBA" id="ARBA00022801"/>
    </source>
</evidence>
<keyword evidence="4" id="KW-0479">Metal-binding</keyword>
<comment type="similarity">
    <text evidence="1">Belongs to the RuvC family.</text>
</comment>
<evidence type="ECO:0000256" key="11">
    <source>
        <dbReference type="ARBA" id="ARBA00023204"/>
    </source>
</evidence>
<dbReference type="Pfam" id="PF02075">
    <property type="entry name" value="RuvC"/>
    <property type="match status" value="1"/>
</dbReference>
<dbReference type="PRINTS" id="PR00696">
    <property type="entry name" value="RSOLVASERUVC"/>
</dbReference>
<keyword evidence="6" id="KW-0227">DNA damage</keyword>
<dbReference type="NCBIfam" id="TIGR00228">
    <property type="entry name" value="ruvC"/>
    <property type="match status" value="1"/>
</dbReference>
<organism evidence="12 13">
    <name type="scientific">Methanospirillum purgamenti</name>
    <dbReference type="NCBI Taxonomy" id="2834276"/>
    <lineage>
        <taxon>Archaea</taxon>
        <taxon>Methanobacteriati</taxon>
        <taxon>Methanobacteriota</taxon>
        <taxon>Stenosarchaea group</taxon>
        <taxon>Methanomicrobia</taxon>
        <taxon>Methanomicrobiales</taxon>
        <taxon>Methanospirillaceae</taxon>
        <taxon>Methanospirillum</taxon>
    </lineage>
</organism>
<evidence type="ECO:0000256" key="4">
    <source>
        <dbReference type="ARBA" id="ARBA00022723"/>
    </source>
</evidence>
<dbReference type="Gene3D" id="3.30.420.10">
    <property type="entry name" value="Ribonuclease H-like superfamily/Ribonuclease H"/>
    <property type="match status" value="1"/>
</dbReference>
<keyword evidence="11" id="KW-0234">DNA repair</keyword>
<dbReference type="HAMAP" id="MF_00034">
    <property type="entry name" value="RuvC"/>
    <property type="match status" value="1"/>
</dbReference>
<keyword evidence="7 12" id="KW-0378">Hydrolase</keyword>
<dbReference type="NCBIfam" id="NF000711">
    <property type="entry name" value="PRK00039.2-1"/>
    <property type="match status" value="1"/>
</dbReference>
<dbReference type="PANTHER" id="PTHR30194:SF3">
    <property type="entry name" value="CROSSOVER JUNCTION ENDODEOXYRIBONUCLEASE RUVC"/>
    <property type="match status" value="1"/>
</dbReference>
<evidence type="ECO:0000256" key="5">
    <source>
        <dbReference type="ARBA" id="ARBA00022759"/>
    </source>
</evidence>
<dbReference type="SUPFAM" id="SSF53098">
    <property type="entry name" value="Ribonuclease H-like"/>
    <property type="match status" value="1"/>
</dbReference>
<sequence>MTTGFEPILGIDPGFARCGYGLIGKENNYPIAHTWGCIQTTPKTGDTSIRLLTIFEGIDDLIETYKPSCLSCEKLFFSRNTTTAMQVSEARGVILLAAAKNHIPVYEYTPNQVKLAITGSGKADKKQIQMMIARLLRLSEIPQPDDAADGLSLALCHMNWMRTYR</sequence>
<evidence type="ECO:0000256" key="10">
    <source>
        <dbReference type="ARBA" id="ARBA00023172"/>
    </source>
</evidence>
<dbReference type="GO" id="GO:0006281">
    <property type="term" value="P:DNA repair"/>
    <property type="evidence" value="ECO:0007669"/>
    <property type="project" value="UniProtKB-KW"/>
</dbReference>
<dbReference type="InterPro" id="IPR036397">
    <property type="entry name" value="RNaseH_sf"/>
</dbReference>
<accession>A0A8E7AZ85</accession>
<dbReference type="Proteomes" id="UP000680656">
    <property type="component" value="Chromosome"/>
</dbReference>
<dbReference type="GO" id="GO:0046872">
    <property type="term" value="F:metal ion binding"/>
    <property type="evidence" value="ECO:0007669"/>
    <property type="project" value="UniProtKB-KW"/>
</dbReference>
<gene>
    <name evidence="12" type="primary">ruvC</name>
    <name evidence="12" type="ORF">KHC33_09260</name>
</gene>
<dbReference type="GO" id="GO:0008821">
    <property type="term" value="F:crossover junction DNA endonuclease activity"/>
    <property type="evidence" value="ECO:0007669"/>
    <property type="project" value="InterPro"/>
</dbReference>
<dbReference type="EC" id="3.1.22.4" evidence="12"/>
<reference evidence="12 13" key="1">
    <citation type="submission" date="2021-05" db="EMBL/GenBank/DDBJ databases">
        <title>A novel Methanospirillum isolate from a pyrite-forming mixed culture.</title>
        <authorList>
            <person name="Bunk B."/>
            <person name="Sproer C."/>
            <person name="Spring S."/>
            <person name="Pester M."/>
        </authorList>
    </citation>
    <scope>NUCLEOTIDE SEQUENCE [LARGE SCALE GENOMIC DNA]</scope>
    <source>
        <strain evidence="12 13">J.3.6.1-F.2.7.3</strain>
    </source>
</reference>
<keyword evidence="8" id="KW-0460">Magnesium</keyword>
<evidence type="ECO:0000313" key="13">
    <source>
        <dbReference type="Proteomes" id="UP000680656"/>
    </source>
</evidence>
<dbReference type="InterPro" id="IPR012337">
    <property type="entry name" value="RNaseH-like_sf"/>
</dbReference>
<evidence type="ECO:0000256" key="6">
    <source>
        <dbReference type="ARBA" id="ARBA00022763"/>
    </source>
</evidence>
<dbReference type="PROSITE" id="PS01321">
    <property type="entry name" value="RUVC"/>
    <property type="match status" value="1"/>
</dbReference>